<accession>A0ABD2BK21</accession>
<gene>
    <name evidence="1" type="ORF">V1478_004190</name>
</gene>
<organism evidence="1 2">
    <name type="scientific">Vespula squamosa</name>
    <name type="common">Southern yellow jacket</name>
    <name type="synonym">Wasp</name>
    <dbReference type="NCBI Taxonomy" id="30214"/>
    <lineage>
        <taxon>Eukaryota</taxon>
        <taxon>Metazoa</taxon>
        <taxon>Ecdysozoa</taxon>
        <taxon>Arthropoda</taxon>
        <taxon>Hexapoda</taxon>
        <taxon>Insecta</taxon>
        <taxon>Pterygota</taxon>
        <taxon>Neoptera</taxon>
        <taxon>Endopterygota</taxon>
        <taxon>Hymenoptera</taxon>
        <taxon>Apocrita</taxon>
        <taxon>Aculeata</taxon>
        <taxon>Vespoidea</taxon>
        <taxon>Vespidae</taxon>
        <taxon>Vespinae</taxon>
        <taxon>Vespula</taxon>
    </lineage>
</organism>
<evidence type="ECO:0000313" key="2">
    <source>
        <dbReference type="Proteomes" id="UP001607302"/>
    </source>
</evidence>
<proteinExistence type="predicted"/>
<dbReference type="Gene3D" id="3.30.420.10">
    <property type="entry name" value="Ribonuclease H-like superfamily/Ribonuclease H"/>
    <property type="match status" value="1"/>
</dbReference>
<comment type="caution">
    <text evidence="1">The sequence shown here is derived from an EMBL/GenBank/DDBJ whole genome shotgun (WGS) entry which is preliminary data.</text>
</comment>
<dbReference type="Proteomes" id="UP001607302">
    <property type="component" value="Unassembled WGS sequence"/>
</dbReference>
<protein>
    <submittedName>
        <fullName evidence="1">Integrase catalytic domain-containing protein</fullName>
    </submittedName>
</protein>
<dbReference type="AlphaFoldDB" id="A0ABD2BK21"/>
<name>A0ABD2BK21_VESSQ</name>
<dbReference type="InterPro" id="IPR036397">
    <property type="entry name" value="RNaseH_sf"/>
</dbReference>
<keyword evidence="2" id="KW-1185">Reference proteome</keyword>
<sequence>MVSTNQYPGINSREFKEFLEERIPLIFTAINSAFSNGLNERLNQIIIKKSRCGIKDIKKNCRKQWDFKAEDMIFAENNNKLNRKKLDELKIDPYKTLQKLSDSIYKTDTGYKKAESKMFHITKPTPAPLTPTEEP</sequence>
<evidence type="ECO:0000313" key="1">
    <source>
        <dbReference type="EMBL" id="KAL2733117.1"/>
    </source>
</evidence>
<reference evidence="1 2" key="1">
    <citation type="journal article" date="2024" name="Ann. Entomol. Soc. Am.">
        <title>Genomic analyses of the southern and eastern yellowjacket wasps (Hymenoptera: Vespidae) reveal evolutionary signatures of social life.</title>
        <authorList>
            <person name="Catto M.A."/>
            <person name="Caine P.B."/>
            <person name="Orr S.E."/>
            <person name="Hunt B.G."/>
            <person name="Goodisman M.A.D."/>
        </authorList>
    </citation>
    <scope>NUCLEOTIDE SEQUENCE [LARGE SCALE GENOMIC DNA]</scope>
    <source>
        <strain evidence="1">233</strain>
        <tissue evidence="1">Head and thorax</tissue>
    </source>
</reference>
<dbReference type="EMBL" id="JAUDFV010000078">
    <property type="protein sequence ID" value="KAL2733117.1"/>
    <property type="molecule type" value="Genomic_DNA"/>
</dbReference>